<sequence>MSKYIWILLFLCIGQSGVSQNDTLPKKLTFTGDFRFRVEPDWDSRKPDGTFRDSRTRLRYRLRFGANYDFNDWLQMGVRLRTGLPGKQQDPQLTLGDGFNEGGTLPIGLEKAFAQFKFDWFQGWIGKNTFPFEKQNELFWSDNVYPDGIAAQGSWSTGLSWVESIGINTGHFIIASNNGPLEDDAYFQGVQLVSSHANKRITLFPGFYYFNSLPDIPDGNGTFTIDYNILHLGGRFEIFEKPKIGVEVDWYQNLEDYSKNNSIATQLRDQRQGLVASVRMGKLKKKGDWKARITYINLERFAAVDYLAQNDWARWDYSSQGSLDGRLTNYKGLELMLGYMVTDNIKVNSRFFTVEQLIPYGPFTETGQRIRFDVDIGF</sequence>
<evidence type="ECO:0000313" key="1">
    <source>
        <dbReference type="EMBL" id="MBW2936967.1"/>
    </source>
</evidence>
<accession>A0A9X1FM69</accession>
<protein>
    <submittedName>
        <fullName evidence="1">Porin</fullName>
    </submittedName>
</protein>
<reference evidence="1" key="1">
    <citation type="submission" date="2021-07" db="EMBL/GenBank/DDBJ databases">
        <title>Aureisphaera sp. CAU 1614 isolated from sea sediment.</title>
        <authorList>
            <person name="Kim W."/>
        </authorList>
    </citation>
    <scope>NUCLEOTIDE SEQUENCE</scope>
    <source>
        <strain evidence="1">CAU 1614</strain>
    </source>
</reference>
<evidence type="ECO:0000313" key="2">
    <source>
        <dbReference type="Proteomes" id="UP001138686"/>
    </source>
</evidence>
<dbReference type="RefSeq" id="WP_219050953.1">
    <property type="nucleotide sequence ID" value="NZ_JAHWDP010000001.1"/>
</dbReference>
<dbReference type="InterPro" id="IPR032638">
    <property type="entry name" value="Porin_5"/>
</dbReference>
<dbReference type="EMBL" id="JAHWDP010000001">
    <property type="protein sequence ID" value="MBW2936967.1"/>
    <property type="molecule type" value="Genomic_DNA"/>
</dbReference>
<keyword evidence="2" id="KW-1185">Reference proteome</keyword>
<dbReference type="AlphaFoldDB" id="A0A9X1FM69"/>
<name>A0A9X1FM69_9FLAO</name>
<comment type="caution">
    <text evidence="1">The sequence shown here is derived from an EMBL/GenBank/DDBJ whole genome shotgun (WGS) entry which is preliminary data.</text>
</comment>
<dbReference type="Proteomes" id="UP001138686">
    <property type="component" value="Unassembled WGS sequence"/>
</dbReference>
<dbReference type="Pfam" id="PF16930">
    <property type="entry name" value="Porin_5"/>
    <property type="match status" value="1"/>
</dbReference>
<proteinExistence type="predicted"/>
<organism evidence="1 2">
    <name type="scientific">Halomarinibacterium sedimenti</name>
    <dbReference type="NCBI Taxonomy" id="2857106"/>
    <lineage>
        <taxon>Bacteria</taxon>
        <taxon>Pseudomonadati</taxon>
        <taxon>Bacteroidota</taxon>
        <taxon>Flavobacteriia</taxon>
        <taxon>Flavobacteriales</taxon>
        <taxon>Flavobacteriaceae</taxon>
        <taxon>Halomarinibacterium</taxon>
    </lineage>
</organism>
<gene>
    <name evidence="1" type="ORF">KXJ69_02550</name>
</gene>